<feature type="domain" description="SSD" evidence="8">
    <location>
        <begin position="250"/>
        <end position="411"/>
    </location>
</feature>
<dbReference type="InterPro" id="IPR003392">
    <property type="entry name" value="PTHD_SSD"/>
</dbReference>
<keyword evidence="3 7" id="KW-0812">Transmembrane</keyword>
<dbReference type="InterPro" id="IPR000731">
    <property type="entry name" value="SSD"/>
</dbReference>
<feature type="transmembrane region" description="Helical" evidence="7">
    <location>
        <begin position="799"/>
        <end position="821"/>
    </location>
</feature>
<evidence type="ECO:0000256" key="7">
    <source>
        <dbReference type="SAM" id="Phobius"/>
    </source>
</evidence>
<evidence type="ECO:0000256" key="3">
    <source>
        <dbReference type="ARBA" id="ARBA00022692"/>
    </source>
</evidence>
<dbReference type="PANTHER" id="PTHR10796:SF108">
    <property type="entry name" value="SSD DOMAIN-CONTAINING PROTEIN"/>
    <property type="match status" value="1"/>
</dbReference>
<feature type="transmembrane region" description="Helical" evidence="7">
    <location>
        <begin position="250"/>
        <end position="270"/>
    </location>
</feature>
<evidence type="ECO:0000256" key="5">
    <source>
        <dbReference type="ARBA" id="ARBA00023136"/>
    </source>
</evidence>
<dbReference type="Pfam" id="PF02460">
    <property type="entry name" value="Patched"/>
    <property type="match status" value="1"/>
</dbReference>
<keyword evidence="9" id="KW-1185">Reference proteome</keyword>
<evidence type="ECO:0000256" key="1">
    <source>
        <dbReference type="ARBA" id="ARBA00004141"/>
    </source>
</evidence>
<evidence type="ECO:0000313" key="9">
    <source>
        <dbReference type="Proteomes" id="UP000887540"/>
    </source>
</evidence>
<keyword evidence="5 7" id="KW-0472">Membrane</keyword>
<feature type="transmembrane region" description="Helical" evidence="7">
    <location>
        <begin position="771"/>
        <end position="793"/>
    </location>
</feature>
<feature type="transmembrane region" description="Helical" evidence="7">
    <location>
        <begin position="282"/>
        <end position="306"/>
    </location>
</feature>
<comment type="similarity">
    <text evidence="2">Belongs to the patched family.</text>
</comment>
<evidence type="ECO:0000256" key="2">
    <source>
        <dbReference type="ARBA" id="ARBA00005585"/>
    </source>
</evidence>
<reference evidence="10" key="1">
    <citation type="submission" date="2022-11" db="UniProtKB">
        <authorList>
            <consortium name="WormBaseParasite"/>
        </authorList>
    </citation>
    <scope>IDENTIFICATION</scope>
</reference>
<dbReference type="InterPro" id="IPR051697">
    <property type="entry name" value="Patched_domain-protein"/>
</dbReference>
<dbReference type="InterPro" id="IPR048634">
    <property type="entry name" value="SecD_SecF_C"/>
</dbReference>
<feature type="transmembrane region" description="Helical" evidence="7">
    <location>
        <begin position="699"/>
        <end position="718"/>
    </location>
</feature>
<evidence type="ECO:0000259" key="8">
    <source>
        <dbReference type="PROSITE" id="PS50156"/>
    </source>
</evidence>
<feature type="transmembrane region" description="Helical" evidence="7">
    <location>
        <begin position="383"/>
        <end position="412"/>
    </location>
</feature>
<feature type="transmembrane region" description="Helical" evidence="7">
    <location>
        <begin position="672"/>
        <end position="692"/>
    </location>
</feature>
<evidence type="ECO:0000256" key="6">
    <source>
        <dbReference type="ARBA" id="ARBA00023180"/>
    </source>
</evidence>
<evidence type="ECO:0000313" key="10">
    <source>
        <dbReference type="WBParaSite" id="ACRNAN_Path_1092.g4170.t1"/>
    </source>
</evidence>
<feature type="transmembrane region" description="Helical" evidence="7">
    <location>
        <begin position="353"/>
        <end position="377"/>
    </location>
</feature>
<name>A0A914BVC0_9BILA</name>
<dbReference type="WBParaSite" id="ACRNAN_Path_1092.g4170.t1">
    <property type="protein sequence ID" value="ACRNAN_Path_1092.g4170.t1"/>
    <property type="gene ID" value="ACRNAN_Path_1092.g4170"/>
</dbReference>
<dbReference type="PANTHER" id="PTHR10796">
    <property type="entry name" value="PATCHED-RELATED"/>
    <property type="match status" value="1"/>
</dbReference>
<sequence length="859" mass="97671">MIENINRAWGHFIAKHPWWHIIWSLVFTCLLSIYIYRLHIEHDIRASFSPKNSRAAYENSIYKEFFNLTTSPQRSFVLFTAKDNGSMLRQPQLEDVYKLDSHLTDSLRLVDNVTRVPRCHPLCNINRPFHLISNALQKAYNNETDDEEVILDYPLSFYQGTPLFVGMNMIEVQTSDVAFPENNSKIIYVKRLILWYFSRADTPDSLESYKELTWDLFQKSQNSSYLTYINFEIFGDEIANREMIRGAIEATVLMTIGFLLLLLFVFVSVYRRLSQGYNTLAVPIVVAISVLCPFMGSFAAFGVLTFIGYDTYAIMCVTPFLVLGIGVDDAFIIIQSWNQNKEIKSRSHRLATVFVNVGPSITITSLTNTVAFGIGFATPTPQMSLFCFCTSMAVFFDYILTFTLLAPVIFLVTPEGKTTSENGNISKNGKAHHDHISHTTPIEQPLAKPIYYYTKFICSNVGRFTAVILATVLYVIAYTGVVTMKSSFEPSKAFPSDSPLALSIYSVRSVFNEFFPINIIVHQPPDISNKHEYDRFYDMVTSLESLPESYGRNRTLLWLIPYEKLDRQTADLMEYFGYDKNKYVPSYDNLDFFLEYAGYPPTIRFKKDEKNKTVVTAFQFTIISRDMAEWANRAVFEEQCRDIILKYPEFNATLYDGDSAILALLLSVKIDVIGSIAVTIACMTVICSFFIYNQIGVTLIALTISSICFCLVGLMSWWGADLDPVTIIDLLLATGFSVDYTAHIAHQYYVKIGNREERIGHSLNEMCVPMLQAGISTILCMMPLIFVPTYAIVAFAKTVFIVVGVGLLHGLFFLPILLYILPEQILCFGRCGVPRENPANTEEINETKQPFLLRANEQN</sequence>
<dbReference type="SUPFAM" id="SSF82866">
    <property type="entry name" value="Multidrug efflux transporter AcrB transmembrane domain"/>
    <property type="match status" value="2"/>
</dbReference>
<dbReference type="Gene3D" id="1.20.1640.10">
    <property type="entry name" value="Multidrug efflux transporter AcrB transmembrane domain"/>
    <property type="match status" value="2"/>
</dbReference>
<dbReference type="GO" id="GO:0030659">
    <property type="term" value="C:cytoplasmic vesicle membrane"/>
    <property type="evidence" value="ECO:0007669"/>
    <property type="project" value="TreeGrafter"/>
</dbReference>
<dbReference type="PROSITE" id="PS50156">
    <property type="entry name" value="SSD"/>
    <property type="match status" value="1"/>
</dbReference>
<keyword evidence="4 7" id="KW-1133">Transmembrane helix</keyword>
<feature type="transmembrane region" description="Helical" evidence="7">
    <location>
        <begin position="21"/>
        <end position="39"/>
    </location>
</feature>
<dbReference type="GO" id="GO:0018996">
    <property type="term" value="P:molting cycle, collagen and cuticulin-based cuticle"/>
    <property type="evidence" value="ECO:0007669"/>
    <property type="project" value="TreeGrafter"/>
</dbReference>
<feature type="transmembrane region" description="Helical" evidence="7">
    <location>
        <begin position="312"/>
        <end position="332"/>
    </location>
</feature>
<organism evidence="9 10">
    <name type="scientific">Acrobeloides nanus</name>
    <dbReference type="NCBI Taxonomy" id="290746"/>
    <lineage>
        <taxon>Eukaryota</taxon>
        <taxon>Metazoa</taxon>
        <taxon>Ecdysozoa</taxon>
        <taxon>Nematoda</taxon>
        <taxon>Chromadorea</taxon>
        <taxon>Rhabditida</taxon>
        <taxon>Tylenchina</taxon>
        <taxon>Cephalobomorpha</taxon>
        <taxon>Cephaloboidea</taxon>
        <taxon>Cephalobidae</taxon>
        <taxon>Acrobeloides</taxon>
    </lineage>
</organism>
<proteinExistence type="inferred from homology"/>
<evidence type="ECO:0000256" key="4">
    <source>
        <dbReference type="ARBA" id="ARBA00022989"/>
    </source>
</evidence>
<protein>
    <submittedName>
        <fullName evidence="10">SSD domain-containing protein</fullName>
    </submittedName>
</protein>
<feature type="transmembrane region" description="Helical" evidence="7">
    <location>
        <begin position="461"/>
        <end position="481"/>
    </location>
</feature>
<dbReference type="Proteomes" id="UP000887540">
    <property type="component" value="Unplaced"/>
</dbReference>
<comment type="subcellular location">
    <subcellularLocation>
        <location evidence="1">Membrane</location>
        <topology evidence="1">Multi-pass membrane protein</topology>
    </subcellularLocation>
</comment>
<accession>A0A914BVC0</accession>
<keyword evidence="6" id="KW-0325">Glycoprotein</keyword>
<dbReference type="Pfam" id="PF02355">
    <property type="entry name" value="SecD_SecF_C"/>
    <property type="match status" value="1"/>
</dbReference>
<dbReference type="GO" id="GO:0006897">
    <property type="term" value="P:endocytosis"/>
    <property type="evidence" value="ECO:0007669"/>
    <property type="project" value="TreeGrafter"/>
</dbReference>
<dbReference type="GO" id="GO:0005886">
    <property type="term" value="C:plasma membrane"/>
    <property type="evidence" value="ECO:0007669"/>
    <property type="project" value="TreeGrafter"/>
</dbReference>
<dbReference type="AlphaFoldDB" id="A0A914BVC0"/>